<dbReference type="SUPFAM" id="SSF50129">
    <property type="entry name" value="GroES-like"/>
    <property type="match status" value="1"/>
</dbReference>
<evidence type="ECO:0000313" key="9">
    <source>
        <dbReference type="Proteomes" id="UP001566476"/>
    </source>
</evidence>
<dbReference type="PANTHER" id="PTHR43161:SF9">
    <property type="entry name" value="SORBITOL DEHYDROGENASE"/>
    <property type="match status" value="1"/>
</dbReference>
<sequence length="339" mass="35328">MKVVQIDGRLDLAQREVPTPEPGEGQVRLRVDYVGICGSDLHYYFEGANGAFVVREPLAPGHELSGRVDLDPAGRYAPGTPVTVHPARFGTPERGVEDEPHLWPGGSYLGSASTTPHTQGALGEYLVVEAGMVRELPPGLPLDRAALAEPLAVALHGVTRAGDVTGARVLVSGAGPIGLLTAAAARARGAAEVVVADLLPEPLDRARVVGADRVLRIGVDEVPAGEFDVVFECSGAAPAISAAFVAARRRGVVAQIGMAPDEARPVNLAPAVSKELTVLGVFRFKDEIDEAVRLLATTPALASVITHVLPADEAQRAFEVARDSSVSGKVLLAVWPEGG</sequence>
<dbReference type="Pfam" id="PF08240">
    <property type="entry name" value="ADH_N"/>
    <property type="match status" value="1"/>
</dbReference>
<comment type="cofactor">
    <cofactor evidence="1">
        <name>Zn(2+)</name>
        <dbReference type="ChEBI" id="CHEBI:29105"/>
    </cofactor>
</comment>
<dbReference type="PANTHER" id="PTHR43161">
    <property type="entry name" value="SORBITOL DEHYDROGENASE"/>
    <property type="match status" value="1"/>
</dbReference>
<dbReference type="Gene3D" id="3.40.50.720">
    <property type="entry name" value="NAD(P)-binding Rossmann-like Domain"/>
    <property type="match status" value="1"/>
</dbReference>
<gene>
    <name evidence="8" type="ORF">AB2L28_14665</name>
</gene>
<dbReference type="SUPFAM" id="SSF51735">
    <property type="entry name" value="NAD(P)-binding Rossmann-fold domains"/>
    <property type="match status" value="1"/>
</dbReference>
<dbReference type="InterPro" id="IPR011032">
    <property type="entry name" value="GroES-like_sf"/>
</dbReference>
<proteinExistence type="inferred from homology"/>
<accession>A0ABV4I463</accession>
<evidence type="ECO:0000256" key="2">
    <source>
        <dbReference type="ARBA" id="ARBA00008072"/>
    </source>
</evidence>
<comment type="similarity">
    <text evidence="2">Belongs to the zinc-containing alcohol dehydrogenase family.</text>
</comment>
<keyword evidence="9" id="KW-1185">Reference proteome</keyword>
<evidence type="ECO:0000256" key="4">
    <source>
        <dbReference type="ARBA" id="ARBA00022833"/>
    </source>
</evidence>
<evidence type="ECO:0000259" key="6">
    <source>
        <dbReference type="Pfam" id="PF00107"/>
    </source>
</evidence>
<dbReference type="Pfam" id="PF00107">
    <property type="entry name" value="ADH_zinc_N"/>
    <property type="match status" value="1"/>
</dbReference>
<feature type="domain" description="Alcohol dehydrogenase-like N-terminal" evidence="7">
    <location>
        <begin position="23"/>
        <end position="137"/>
    </location>
</feature>
<dbReference type="CDD" id="cd08232">
    <property type="entry name" value="idonate-5-DH"/>
    <property type="match status" value="1"/>
</dbReference>
<dbReference type="InterPro" id="IPR036291">
    <property type="entry name" value="NAD(P)-bd_dom_sf"/>
</dbReference>
<dbReference type="InterPro" id="IPR013149">
    <property type="entry name" value="ADH-like_C"/>
</dbReference>
<feature type="domain" description="Alcohol dehydrogenase-like C-terminal" evidence="6">
    <location>
        <begin position="176"/>
        <end position="296"/>
    </location>
</feature>
<keyword evidence="3" id="KW-0479">Metal-binding</keyword>
<name>A0ABV4I463_9ACTN</name>
<keyword evidence="5" id="KW-0560">Oxidoreductase</keyword>
<comment type="caution">
    <text evidence="8">The sequence shown here is derived from an EMBL/GenBank/DDBJ whole genome shotgun (WGS) entry which is preliminary data.</text>
</comment>
<dbReference type="Proteomes" id="UP001566476">
    <property type="component" value="Unassembled WGS sequence"/>
</dbReference>
<reference evidence="8 9" key="1">
    <citation type="submission" date="2024-07" db="EMBL/GenBank/DDBJ databases">
        <authorList>
            <person name="Thanompreechachai J."/>
            <person name="Duangmal K."/>
        </authorList>
    </citation>
    <scope>NUCLEOTIDE SEQUENCE [LARGE SCALE GENOMIC DNA]</scope>
    <source>
        <strain evidence="8 9">TBRC 1896</strain>
    </source>
</reference>
<dbReference type="Gene3D" id="3.90.180.10">
    <property type="entry name" value="Medium-chain alcohol dehydrogenases, catalytic domain"/>
    <property type="match status" value="1"/>
</dbReference>
<protein>
    <submittedName>
        <fullName evidence="8">L-idonate 5-dehydrogenase</fullName>
    </submittedName>
</protein>
<evidence type="ECO:0000256" key="3">
    <source>
        <dbReference type="ARBA" id="ARBA00022723"/>
    </source>
</evidence>
<evidence type="ECO:0000256" key="5">
    <source>
        <dbReference type="ARBA" id="ARBA00023002"/>
    </source>
</evidence>
<dbReference type="RefSeq" id="WP_370719719.1">
    <property type="nucleotide sequence ID" value="NZ_JBGGTQ010000006.1"/>
</dbReference>
<keyword evidence="4" id="KW-0862">Zinc</keyword>
<dbReference type="InterPro" id="IPR013154">
    <property type="entry name" value="ADH-like_N"/>
</dbReference>
<dbReference type="EMBL" id="JBGGTQ010000006">
    <property type="protein sequence ID" value="MEZ0493478.1"/>
    <property type="molecule type" value="Genomic_DNA"/>
</dbReference>
<evidence type="ECO:0000313" key="8">
    <source>
        <dbReference type="EMBL" id="MEZ0493478.1"/>
    </source>
</evidence>
<evidence type="ECO:0000259" key="7">
    <source>
        <dbReference type="Pfam" id="PF08240"/>
    </source>
</evidence>
<evidence type="ECO:0000256" key="1">
    <source>
        <dbReference type="ARBA" id="ARBA00001947"/>
    </source>
</evidence>
<organism evidence="8 9">
    <name type="scientific">Kineococcus mangrovi</name>
    <dbReference type="NCBI Taxonomy" id="1660183"/>
    <lineage>
        <taxon>Bacteria</taxon>
        <taxon>Bacillati</taxon>
        <taxon>Actinomycetota</taxon>
        <taxon>Actinomycetes</taxon>
        <taxon>Kineosporiales</taxon>
        <taxon>Kineosporiaceae</taxon>
        <taxon>Kineococcus</taxon>
    </lineage>
</organism>